<name>A0AA37W727_9GAMM</name>
<dbReference type="RefSeq" id="WP_284382457.1">
    <property type="nucleotide sequence ID" value="NZ_BSNM01000016.1"/>
</dbReference>
<comment type="caution">
    <text evidence="3">The sequence shown here is derived from an EMBL/GenBank/DDBJ whole genome shotgun (WGS) entry which is preliminary data.</text>
</comment>
<dbReference type="Pfam" id="PF02410">
    <property type="entry name" value="RsfS"/>
    <property type="match status" value="1"/>
</dbReference>
<keyword evidence="2" id="KW-0810">Translation regulation</keyword>
<dbReference type="Gene3D" id="3.30.460.10">
    <property type="entry name" value="Beta Polymerase, domain 2"/>
    <property type="match status" value="1"/>
</dbReference>
<keyword evidence="2" id="KW-0963">Cytoplasm</keyword>
<sequence>MDSQSLKEKVVDLLEDMKANEITCLDVKDQTSVTDYMIVASGTSSRHVKSIADYVAEEMKKEGVNPIGTEGERAAEWVLIDFGDVVVHVMMPTARDHYDLERLWSGLAPNRDQEQPAG</sequence>
<comment type="subcellular location">
    <subcellularLocation>
        <location evidence="2">Cytoplasm</location>
    </subcellularLocation>
</comment>
<dbReference type="PANTHER" id="PTHR21043">
    <property type="entry name" value="IOJAP SUPERFAMILY ORTHOLOG"/>
    <property type="match status" value="1"/>
</dbReference>
<keyword evidence="4" id="KW-1185">Reference proteome</keyword>
<proteinExistence type="inferred from homology"/>
<dbReference type="GO" id="GO:0043023">
    <property type="term" value="F:ribosomal large subunit binding"/>
    <property type="evidence" value="ECO:0007669"/>
    <property type="project" value="TreeGrafter"/>
</dbReference>
<comment type="similarity">
    <text evidence="1 2">Belongs to the Iojap/RsfS family.</text>
</comment>
<dbReference type="GO" id="GO:0017148">
    <property type="term" value="P:negative regulation of translation"/>
    <property type="evidence" value="ECO:0007669"/>
    <property type="project" value="UniProtKB-UniRule"/>
</dbReference>
<keyword evidence="2" id="KW-0678">Repressor</keyword>
<dbReference type="InterPro" id="IPR004394">
    <property type="entry name" value="Iojap/RsfS/C7orf30"/>
</dbReference>
<dbReference type="HAMAP" id="MF_01477">
    <property type="entry name" value="Iojap_RsfS"/>
    <property type="match status" value="1"/>
</dbReference>
<evidence type="ECO:0000256" key="1">
    <source>
        <dbReference type="ARBA" id="ARBA00010574"/>
    </source>
</evidence>
<comment type="subunit">
    <text evidence="2">Interacts with ribosomal protein uL14 (rplN).</text>
</comment>
<gene>
    <name evidence="2 3" type="primary">rsfS</name>
    <name evidence="3" type="ORF">GCM10007876_29360</name>
</gene>
<dbReference type="NCBIfam" id="TIGR00090">
    <property type="entry name" value="rsfS_iojap_ybeB"/>
    <property type="match status" value="1"/>
</dbReference>
<dbReference type="GO" id="GO:0042256">
    <property type="term" value="P:cytosolic ribosome assembly"/>
    <property type="evidence" value="ECO:0007669"/>
    <property type="project" value="UniProtKB-UniRule"/>
</dbReference>
<dbReference type="SUPFAM" id="SSF81301">
    <property type="entry name" value="Nucleotidyltransferase"/>
    <property type="match status" value="1"/>
</dbReference>
<evidence type="ECO:0000313" key="3">
    <source>
        <dbReference type="EMBL" id="GLQ32457.1"/>
    </source>
</evidence>
<dbReference type="EMBL" id="BSNM01000016">
    <property type="protein sequence ID" value="GLQ32457.1"/>
    <property type="molecule type" value="Genomic_DNA"/>
</dbReference>
<dbReference type="PANTHER" id="PTHR21043:SF0">
    <property type="entry name" value="MITOCHONDRIAL ASSEMBLY OF RIBOSOMAL LARGE SUBUNIT PROTEIN 1"/>
    <property type="match status" value="1"/>
</dbReference>
<evidence type="ECO:0000256" key="2">
    <source>
        <dbReference type="HAMAP-Rule" id="MF_01477"/>
    </source>
</evidence>
<dbReference type="AlphaFoldDB" id="A0AA37W727"/>
<organism evidence="3 4">
    <name type="scientific">Litoribrevibacter albus</name>
    <dbReference type="NCBI Taxonomy" id="1473156"/>
    <lineage>
        <taxon>Bacteria</taxon>
        <taxon>Pseudomonadati</taxon>
        <taxon>Pseudomonadota</taxon>
        <taxon>Gammaproteobacteria</taxon>
        <taxon>Oceanospirillales</taxon>
        <taxon>Oceanospirillaceae</taxon>
        <taxon>Litoribrevibacter</taxon>
    </lineage>
</organism>
<dbReference type="GO" id="GO:0090071">
    <property type="term" value="P:negative regulation of ribosome biogenesis"/>
    <property type="evidence" value="ECO:0007669"/>
    <property type="project" value="UniProtKB-UniRule"/>
</dbReference>
<dbReference type="Proteomes" id="UP001161389">
    <property type="component" value="Unassembled WGS sequence"/>
</dbReference>
<reference evidence="3" key="2">
    <citation type="submission" date="2023-01" db="EMBL/GenBank/DDBJ databases">
        <title>Draft genome sequence of Litoribrevibacter albus strain NBRC 110071.</title>
        <authorList>
            <person name="Sun Q."/>
            <person name="Mori K."/>
        </authorList>
    </citation>
    <scope>NUCLEOTIDE SEQUENCE</scope>
    <source>
        <strain evidence="3">NBRC 110071</strain>
    </source>
</reference>
<reference evidence="3" key="1">
    <citation type="journal article" date="2014" name="Int. J. Syst. Evol. Microbiol.">
        <title>Complete genome sequence of Corynebacterium casei LMG S-19264T (=DSM 44701T), isolated from a smear-ripened cheese.</title>
        <authorList>
            <consortium name="US DOE Joint Genome Institute (JGI-PGF)"/>
            <person name="Walter F."/>
            <person name="Albersmeier A."/>
            <person name="Kalinowski J."/>
            <person name="Ruckert C."/>
        </authorList>
    </citation>
    <scope>NUCLEOTIDE SEQUENCE</scope>
    <source>
        <strain evidence="3">NBRC 110071</strain>
    </source>
</reference>
<evidence type="ECO:0000313" key="4">
    <source>
        <dbReference type="Proteomes" id="UP001161389"/>
    </source>
</evidence>
<dbReference type="InterPro" id="IPR043519">
    <property type="entry name" value="NT_sf"/>
</dbReference>
<accession>A0AA37W727</accession>
<protein>
    <recommendedName>
        <fullName evidence="2">Ribosomal silencing factor RsfS</fullName>
    </recommendedName>
</protein>
<comment type="function">
    <text evidence="2">Functions as a ribosomal silencing factor. Interacts with ribosomal protein uL14 (rplN), blocking formation of intersubunit bridge B8. Prevents association of the 30S and 50S ribosomal subunits and the formation of functional ribosomes, thus repressing translation.</text>
</comment>
<dbReference type="GO" id="GO:0005737">
    <property type="term" value="C:cytoplasm"/>
    <property type="evidence" value="ECO:0007669"/>
    <property type="project" value="UniProtKB-SubCell"/>
</dbReference>